<feature type="transmembrane region" description="Helical" evidence="7">
    <location>
        <begin position="511"/>
        <end position="533"/>
    </location>
</feature>
<name>A0A8J7M9Y4_9RHOB</name>
<dbReference type="Proteomes" id="UP000655420">
    <property type="component" value="Unassembled WGS sequence"/>
</dbReference>
<dbReference type="PANTHER" id="PTHR30460:SF0">
    <property type="entry name" value="MODERATE CONDUCTANCE MECHANOSENSITIVE CHANNEL YBIO"/>
    <property type="match status" value="1"/>
</dbReference>
<keyword evidence="8" id="KW-0732">Signal</keyword>
<evidence type="ECO:0000259" key="9">
    <source>
        <dbReference type="Pfam" id="PF00924"/>
    </source>
</evidence>
<comment type="subcellular location">
    <subcellularLocation>
        <location evidence="1">Cell membrane</location>
        <topology evidence="1">Multi-pass membrane protein</topology>
    </subcellularLocation>
</comment>
<feature type="transmembrane region" description="Helical" evidence="7">
    <location>
        <begin position="284"/>
        <end position="304"/>
    </location>
</feature>
<accession>A0A8J7M9Y4</accession>
<dbReference type="Pfam" id="PF21082">
    <property type="entry name" value="MS_channel_3rd"/>
    <property type="match status" value="1"/>
</dbReference>
<sequence>MRMNLFQRPSLARGRSACRRAAAAAFAVLFMLGAATAQTPPPAPSSEAAAKIMEAAKSAGVPVVIIGAAPPPAAAPLSQPPFAERAAGWSRRVLAEARQSIAEVKALPETLPPILEGLSGRSDPGWLWPALVIAFIAGLGGLVVERLAAARLERLLIHNAPELSSNRGARIRYALSRAALRAVAIAVGLGSGFFVAAIAVDDLPGHESVVLSVFETFVVMRLALLFLRFMLSPDDPATRVFAIPDAVSKRVYRRVMIGVGAIGLVVMLATWLERIGAPVGAVNAVASLSTVLGAGLFGQAAWTLRYRRARGESGPRAPWISRNWHLLFIGYTIAAVAATILGRLSGAEVGGLLLAPVVAGIIAGIIYAVALLAIDRLFPPPLAGETASSFRAWAERSALVIVGAIALAVVLGEWEVDIFSDAGEMRPAFTVLIISVGAWIGWDAIRTAFDQRIAEERGLGGQAAEEREDGDEGGAGGTRLETILPLFRNAILIAILVIVAMVGLSSIGVDIAPLFAGAGLVGIAIGFGAQTLVRDIFSGVFFLIDDAFRIGEYIDTGGAKGTVERISIRSMQLRHHTGPLHTIPFGEVKQLTNFSRDWVIMKLPIRVRFGTDTERVRKLVKKLGQQLLEDPVIGTKFVEPLKSQGVYQMDEYGIITRVKFKTRPGDQFAVRKVVYQKINELFEHEGIAFGGREVVVRAADEPHGTEGVSADALTKAAAAEAGSTPSARA</sequence>
<evidence type="ECO:0000259" key="10">
    <source>
        <dbReference type="Pfam" id="PF21082"/>
    </source>
</evidence>
<feature type="transmembrane region" description="Helical" evidence="7">
    <location>
        <begin position="178"/>
        <end position="199"/>
    </location>
</feature>
<dbReference type="Gene3D" id="2.30.30.60">
    <property type="match status" value="1"/>
</dbReference>
<dbReference type="InterPro" id="IPR023408">
    <property type="entry name" value="MscS_beta-dom_sf"/>
</dbReference>
<organism evidence="12 13">
    <name type="scientific">Thermohalobaculum xanthum</name>
    <dbReference type="NCBI Taxonomy" id="2753746"/>
    <lineage>
        <taxon>Bacteria</taxon>
        <taxon>Pseudomonadati</taxon>
        <taxon>Pseudomonadota</taxon>
        <taxon>Alphaproteobacteria</taxon>
        <taxon>Rhodobacterales</taxon>
        <taxon>Paracoccaceae</taxon>
        <taxon>Thermohalobaculum</taxon>
    </lineage>
</organism>
<evidence type="ECO:0000256" key="2">
    <source>
        <dbReference type="ARBA" id="ARBA00008017"/>
    </source>
</evidence>
<evidence type="ECO:0000259" key="11">
    <source>
        <dbReference type="Pfam" id="PF21088"/>
    </source>
</evidence>
<feature type="transmembrane region" description="Helical" evidence="7">
    <location>
        <begin position="211"/>
        <end position="231"/>
    </location>
</feature>
<keyword evidence="4 7" id="KW-0812">Transmembrane</keyword>
<keyword evidence="5 7" id="KW-1133">Transmembrane helix</keyword>
<evidence type="ECO:0000256" key="1">
    <source>
        <dbReference type="ARBA" id="ARBA00004651"/>
    </source>
</evidence>
<dbReference type="AlphaFoldDB" id="A0A8J7M9Y4"/>
<feature type="domain" description="Mechanosensitive ion channel transmembrane helices 2/3" evidence="11">
    <location>
        <begin position="490"/>
        <end position="530"/>
    </location>
</feature>
<keyword evidence="13" id="KW-1185">Reference proteome</keyword>
<dbReference type="EMBL" id="JAEHHL010000012">
    <property type="protein sequence ID" value="MBK0400960.1"/>
    <property type="molecule type" value="Genomic_DNA"/>
</dbReference>
<reference evidence="12" key="1">
    <citation type="submission" date="2020-12" db="EMBL/GenBank/DDBJ databases">
        <title>Bacterial taxonomy.</title>
        <authorList>
            <person name="Pan X."/>
        </authorList>
    </citation>
    <scope>NUCLEOTIDE SEQUENCE</scope>
    <source>
        <strain evidence="12">M0105</strain>
    </source>
</reference>
<protein>
    <submittedName>
        <fullName evidence="12">Mechanosensitive ion channel family protein</fullName>
    </submittedName>
</protein>
<comment type="similarity">
    <text evidence="2">Belongs to the MscS (TC 1.A.23) family.</text>
</comment>
<feature type="signal peptide" evidence="8">
    <location>
        <begin position="1"/>
        <end position="37"/>
    </location>
</feature>
<feature type="transmembrane region" description="Helical" evidence="7">
    <location>
        <begin position="251"/>
        <end position="272"/>
    </location>
</feature>
<evidence type="ECO:0000256" key="7">
    <source>
        <dbReference type="SAM" id="Phobius"/>
    </source>
</evidence>
<dbReference type="InterPro" id="IPR049278">
    <property type="entry name" value="MS_channel_C"/>
</dbReference>
<feature type="domain" description="Mechanosensitive ion channel MscS C-terminal" evidence="10">
    <location>
        <begin position="602"/>
        <end position="689"/>
    </location>
</feature>
<dbReference type="InterPro" id="IPR010920">
    <property type="entry name" value="LSM_dom_sf"/>
</dbReference>
<feature type="transmembrane region" description="Helical" evidence="7">
    <location>
        <begin position="126"/>
        <end position="144"/>
    </location>
</feature>
<dbReference type="InterPro" id="IPR011014">
    <property type="entry name" value="MscS_channel_TM-2"/>
</dbReference>
<feature type="transmembrane region" description="Helical" evidence="7">
    <location>
        <begin position="324"/>
        <end position="341"/>
    </location>
</feature>
<feature type="transmembrane region" description="Helical" evidence="7">
    <location>
        <begin position="398"/>
        <end position="416"/>
    </location>
</feature>
<feature type="transmembrane region" description="Helical" evidence="7">
    <location>
        <begin position="486"/>
        <end position="505"/>
    </location>
</feature>
<dbReference type="Gene3D" id="1.10.287.1260">
    <property type="match status" value="1"/>
</dbReference>
<dbReference type="FunFam" id="2.30.30.60:FF:000001">
    <property type="entry name" value="MscS Mechanosensitive ion channel"/>
    <property type="match status" value="1"/>
</dbReference>
<dbReference type="Pfam" id="PF00924">
    <property type="entry name" value="MS_channel_2nd"/>
    <property type="match status" value="1"/>
</dbReference>
<dbReference type="InterPro" id="IPR006685">
    <property type="entry name" value="MscS_channel_2nd"/>
</dbReference>
<dbReference type="InterPro" id="IPR011066">
    <property type="entry name" value="MscS_channel_C_sf"/>
</dbReference>
<dbReference type="SUPFAM" id="SSF82689">
    <property type="entry name" value="Mechanosensitive channel protein MscS (YggB), C-terminal domain"/>
    <property type="match status" value="1"/>
</dbReference>
<feature type="transmembrane region" description="Helical" evidence="7">
    <location>
        <begin position="428"/>
        <end position="445"/>
    </location>
</feature>
<dbReference type="InterPro" id="IPR049142">
    <property type="entry name" value="MS_channel_1st"/>
</dbReference>
<feature type="domain" description="Mechanosensitive ion channel MscS" evidence="9">
    <location>
        <begin position="531"/>
        <end position="596"/>
    </location>
</feature>
<dbReference type="SUPFAM" id="SSF82861">
    <property type="entry name" value="Mechanosensitive channel protein MscS (YggB), transmembrane region"/>
    <property type="match status" value="1"/>
</dbReference>
<evidence type="ECO:0000256" key="6">
    <source>
        <dbReference type="ARBA" id="ARBA00023136"/>
    </source>
</evidence>
<keyword evidence="3" id="KW-1003">Cell membrane</keyword>
<dbReference type="InterPro" id="IPR045276">
    <property type="entry name" value="YbiO_bact"/>
</dbReference>
<evidence type="ECO:0000313" key="12">
    <source>
        <dbReference type="EMBL" id="MBK0400960.1"/>
    </source>
</evidence>
<feature type="transmembrane region" description="Helical" evidence="7">
    <location>
        <begin position="353"/>
        <end position="378"/>
    </location>
</feature>
<comment type="caution">
    <text evidence="12">The sequence shown here is derived from an EMBL/GenBank/DDBJ whole genome shotgun (WGS) entry which is preliminary data.</text>
</comment>
<dbReference type="PANTHER" id="PTHR30460">
    <property type="entry name" value="MODERATE CONDUCTANCE MECHANOSENSITIVE CHANNEL YBIO"/>
    <property type="match status" value="1"/>
</dbReference>
<dbReference type="Pfam" id="PF21088">
    <property type="entry name" value="MS_channel_1st"/>
    <property type="match status" value="1"/>
</dbReference>
<evidence type="ECO:0000256" key="8">
    <source>
        <dbReference type="SAM" id="SignalP"/>
    </source>
</evidence>
<feature type="chain" id="PRO_5035209690" evidence="8">
    <location>
        <begin position="38"/>
        <end position="729"/>
    </location>
</feature>
<dbReference type="Gene3D" id="3.30.70.100">
    <property type="match status" value="1"/>
</dbReference>
<proteinExistence type="inferred from homology"/>
<evidence type="ECO:0000256" key="4">
    <source>
        <dbReference type="ARBA" id="ARBA00022692"/>
    </source>
</evidence>
<evidence type="ECO:0000256" key="5">
    <source>
        <dbReference type="ARBA" id="ARBA00022989"/>
    </source>
</evidence>
<evidence type="ECO:0000256" key="3">
    <source>
        <dbReference type="ARBA" id="ARBA00022475"/>
    </source>
</evidence>
<dbReference type="GO" id="GO:0008381">
    <property type="term" value="F:mechanosensitive monoatomic ion channel activity"/>
    <property type="evidence" value="ECO:0007669"/>
    <property type="project" value="InterPro"/>
</dbReference>
<gene>
    <name evidence="12" type="ORF">H0I76_17310</name>
</gene>
<dbReference type="GO" id="GO:0005886">
    <property type="term" value="C:plasma membrane"/>
    <property type="evidence" value="ECO:0007669"/>
    <property type="project" value="UniProtKB-SubCell"/>
</dbReference>
<keyword evidence="6 7" id="KW-0472">Membrane</keyword>
<evidence type="ECO:0000313" key="13">
    <source>
        <dbReference type="Proteomes" id="UP000655420"/>
    </source>
</evidence>
<dbReference type="SUPFAM" id="SSF50182">
    <property type="entry name" value="Sm-like ribonucleoproteins"/>
    <property type="match status" value="1"/>
</dbReference>